<organism evidence="2 3">
    <name type="scientific">Pseudomonas fluvialis</name>
    <dbReference type="NCBI Taxonomy" id="1793966"/>
    <lineage>
        <taxon>Bacteria</taxon>
        <taxon>Pseudomonadati</taxon>
        <taxon>Pseudomonadota</taxon>
        <taxon>Gammaproteobacteria</taxon>
        <taxon>Pseudomonadales</taxon>
        <taxon>Pseudomonadaceae</taxon>
        <taxon>Pseudomonas</taxon>
    </lineage>
</organism>
<keyword evidence="1" id="KW-1133">Transmembrane helix</keyword>
<comment type="caution">
    <text evidence="2">The sequence shown here is derived from an EMBL/GenBank/DDBJ whole genome shotgun (WGS) entry which is preliminary data.</text>
</comment>
<dbReference type="Proteomes" id="UP000242861">
    <property type="component" value="Unassembled WGS sequence"/>
</dbReference>
<proteinExistence type="predicted"/>
<name>A0A2I0CQB6_9PSED</name>
<dbReference type="Pfam" id="PF07119">
    <property type="entry name" value="DUF1375"/>
    <property type="match status" value="1"/>
</dbReference>
<dbReference type="InterPro" id="IPR010780">
    <property type="entry name" value="DUF1375"/>
</dbReference>
<feature type="transmembrane region" description="Helical" evidence="1">
    <location>
        <begin position="33"/>
        <end position="57"/>
    </location>
</feature>
<evidence type="ECO:0000256" key="1">
    <source>
        <dbReference type="SAM" id="Phobius"/>
    </source>
</evidence>
<sequence>MRSGEGAVWQCPAGWCGGRWLLWRSAMRRIGGMLRLVGLVALLNGCATTLTTASGVAPDGHLMYAGTRLNSSIISQASCESGVPDNHGCAYDKALAPLSVVDFLPSLLLDTLLLPFTALHALLQADG</sequence>
<reference evidence="3" key="1">
    <citation type="submission" date="2017-12" db="EMBL/GenBank/DDBJ databases">
        <authorList>
            <person name="Yu X.-Y."/>
        </authorList>
    </citation>
    <scope>NUCLEOTIDE SEQUENCE [LARGE SCALE GENOMIC DNA]</scope>
    <source>
        <strain evidence="3">ZYSR67-Z</strain>
    </source>
</reference>
<evidence type="ECO:0000313" key="2">
    <source>
        <dbReference type="EMBL" id="PKF71331.1"/>
    </source>
</evidence>
<accession>A0A2I0CQB6</accession>
<dbReference type="AlphaFoldDB" id="A0A2I0CQB6"/>
<evidence type="ECO:0000313" key="3">
    <source>
        <dbReference type="Proteomes" id="UP000242861"/>
    </source>
</evidence>
<feature type="transmembrane region" description="Helical" evidence="1">
    <location>
        <begin position="103"/>
        <end position="123"/>
    </location>
</feature>
<keyword evidence="1" id="KW-0472">Membrane</keyword>
<keyword evidence="1" id="KW-0812">Transmembrane</keyword>
<dbReference type="EMBL" id="PIYS01000015">
    <property type="protein sequence ID" value="PKF71331.1"/>
    <property type="molecule type" value="Genomic_DNA"/>
</dbReference>
<evidence type="ECO:0008006" key="4">
    <source>
        <dbReference type="Google" id="ProtNLM"/>
    </source>
</evidence>
<gene>
    <name evidence="2" type="ORF">CW360_09290</name>
</gene>
<protein>
    <recommendedName>
        <fullName evidence="4">YceK/YidQ family lipoprotein</fullName>
    </recommendedName>
</protein>